<feature type="region of interest" description="Disordered" evidence="1">
    <location>
        <begin position="90"/>
        <end position="121"/>
    </location>
</feature>
<dbReference type="Proteomes" id="UP001212997">
    <property type="component" value="Unassembled WGS sequence"/>
</dbReference>
<evidence type="ECO:0000313" key="4">
    <source>
        <dbReference type="Proteomes" id="UP001212997"/>
    </source>
</evidence>
<feature type="compositionally biased region" description="Polar residues" evidence="1">
    <location>
        <begin position="301"/>
        <end position="316"/>
    </location>
</feature>
<reference evidence="3" key="1">
    <citation type="submission" date="2022-07" db="EMBL/GenBank/DDBJ databases">
        <title>Genome Sequence of Physisporinus lineatus.</title>
        <authorList>
            <person name="Buettner E."/>
        </authorList>
    </citation>
    <scope>NUCLEOTIDE SEQUENCE</scope>
    <source>
        <strain evidence="3">VT162</strain>
    </source>
</reference>
<evidence type="ECO:0000256" key="2">
    <source>
        <dbReference type="SAM" id="Phobius"/>
    </source>
</evidence>
<proteinExistence type="predicted"/>
<organism evidence="3 4">
    <name type="scientific">Meripilus lineatus</name>
    <dbReference type="NCBI Taxonomy" id="2056292"/>
    <lineage>
        <taxon>Eukaryota</taxon>
        <taxon>Fungi</taxon>
        <taxon>Dikarya</taxon>
        <taxon>Basidiomycota</taxon>
        <taxon>Agaricomycotina</taxon>
        <taxon>Agaricomycetes</taxon>
        <taxon>Polyporales</taxon>
        <taxon>Meripilaceae</taxon>
        <taxon>Meripilus</taxon>
    </lineage>
</organism>
<protein>
    <submittedName>
        <fullName evidence="3">Uncharacterized protein</fullName>
    </submittedName>
</protein>
<keyword evidence="2" id="KW-1133">Transmembrane helix</keyword>
<keyword evidence="2" id="KW-0472">Membrane</keyword>
<name>A0AAD5V3M6_9APHY</name>
<gene>
    <name evidence="3" type="ORF">NLI96_g7604</name>
</gene>
<sequence>MASSPTSELTFITRNSTIIAPAQSSGSMPRTPLSLSSPTPTLEPPSQSALSGPSSTGLALTPSINSLFPFLTDSSLIIIPVPSITPTTFGMSLVQPSTEDPPPPSLTGPTEELSSHLSPSEDPTFIQVEASDSYGQNALSCCEVSVSFSSTALPLPSGISFAPSETPTGIPLSTHLRRLDAGPIFGAISGAVLAMLISWILVRRQYKTNSLAREIDSTGVVLYERGFPDQELHHPSSCRSPSPYPEKNLPHNDSDSSTSFPHVIPADDHPIGPFTAVPREGISLRARDASIKRFIVGNQGDEPTSSLAPSSETGYTSVSSRGSSLRSIEAGFLSMIFVSGSMRLFRQYEGSGARFGQDTDFVDVPPAYTDA</sequence>
<dbReference type="EMBL" id="JANAWD010000317">
    <property type="protein sequence ID" value="KAJ3481510.1"/>
    <property type="molecule type" value="Genomic_DNA"/>
</dbReference>
<dbReference type="AlphaFoldDB" id="A0AAD5V3M6"/>
<feature type="region of interest" description="Disordered" evidence="1">
    <location>
        <begin position="20"/>
        <end position="56"/>
    </location>
</feature>
<evidence type="ECO:0000256" key="1">
    <source>
        <dbReference type="SAM" id="MobiDB-lite"/>
    </source>
</evidence>
<feature type="region of interest" description="Disordered" evidence="1">
    <location>
        <begin position="298"/>
        <end position="320"/>
    </location>
</feature>
<feature type="region of interest" description="Disordered" evidence="1">
    <location>
        <begin position="232"/>
        <end position="264"/>
    </location>
</feature>
<keyword evidence="2" id="KW-0812">Transmembrane</keyword>
<feature type="transmembrane region" description="Helical" evidence="2">
    <location>
        <begin position="181"/>
        <end position="202"/>
    </location>
</feature>
<feature type="compositionally biased region" description="Low complexity" evidence="1">
    <location>
        <begin position="27"/>
        <end position="48"/>
    </location>
</feature>
<comment type="caution">
    <text evidence="3">The sequence shown here is derived from an EMBL/GenBank/DDBJ whole genome shotgun (WGS) entry which is preliminary data.</text>
</comment>
<evidence type="ECO:0000313" key="3">
    <source>
        <dbReference type="EMBL" id="KAJ3481510.1"/>
    </source>
</evidence>
<accession>A0AAD5V3M6</accession>
<keyword evidence="4" id="KW-1185">Reference proteome</keyword>